<evidence type="ECO:0000256" key="7">
    <source>
        <dbReference type="SAM" id="Phobius"/>
    </source>
</evidence>
<keyword evidence="5 7" id="KW-0472">Membrane</keyword>
<evidence type="ECO:0000256" key="2">
    <source>
        <dbReference type="ARBA" id="ARBA00022475"/>
    </source>
</evidence>
<feature type="signal peptide" evidence="8">
    <location>
        <begin position="1"/>
        <end position="19"/>
    </location>
</feature>
<feature type="chain" id="PRO_5037997790" evidence="8">
    <location>
        <begin position="20"/>
        <end position="123"/>
    </location>
</feature>
<name>A0A964E1F2_9PROT</name>
<feature type="transmembrane region" description="Helical" evidence="7">
    <location>
        <begin position="104"/>
        <end position="122"/>
    </location>
</feature>
<keyword evidence="3 6" id="KW-0812">Transmembrane</keyword>
<evidence type="ECO:0000256" key="1">
    <source>
        <dbReference type="ARBA" id="ARBA00004651"/>
    </source>
</evidence>
<evidence type="ECO:0000313" key="9">
    <source>
        <dbReference type="EMBL" id="MCB8878162.1"/>
    </source>
</evidence>
<dbReference type="PANTHER" id="PTHR30561">
    <property type="entry name" value="SMR FAMILY PROTON-DEPENDENT DRUG EFFLUX TRANSPORTER SUGE"/>
    <property type="match status" value="1"/>
</dbReference>
<keyword evidence="2" id="KW-1003">Cell membrane</keyword>
<dbReference type="InterPro" id="IPR045324">
    <property type="entry name" value="Small_multidrug_res"/>
</dbReference>
<feature type="transmembrane region" description="Helical" evidence="7">
    <location>
        <begin position="80"/>
        <end position="98"/>
    </location>
</feature>
<comment type="similarity">
    <text evidence="6">Belongs to the drug/metabolite transporter (DMT) superfamily. Small multidrug resistance (SMR) (TC 2.A.7.1) family.</text>
</comment>
<protein>
    <submittedName>
        <fullName evidence="9">EamA family transporter</fullName>
    </submittedName>
</protein>
<dbReference type="GO" id="GO:0022857">
    <property type="term" value="F:transmembrane transporter activity"/>
    <property type="evidence" value="ECO:0007669"/>
    <property type="project" value="InterPro"/>
</dbReference>
<organism evidence="9 10">
    <name type="scientific">Acidisoma silvae</name>
    <dbReference type="NCBI Taxonomy" id="2802396"/>
    <lineage>
        <taxon>Bacteria</taxon>
        <taxon>Pseudomonadati</taxon>
        <taxon>Pseudomonadota</taxon>
        <taxon>Alphaproteobacteria</taxon>
        <taxon>Acetobacterales</taxon>
        <taxon>Acidocellaceae</taxon>
        <taxon>Acidisoma</taxon>
    </lineage>
</organism>
<dbReference type="GO" id="GO:0005886">
    <property type="term" value="C:plasma membrane"/>
    <property type="evidence" value="ECO:0007669"/>
    <property type="project" value="UniProtKB-SubCell"/>
</dbReference>
<gene>
    <name evidence="9" type="ORF">ASILVAE211_23465</name>
</gene>
<comment type="caution">
    <text evidence="9">The sequence shown here is derived from an EMBL/GenBank/DDBJ whole genome shotgun (WGS) entry which is preliminary data.</text>
</comment>
<comment type="subcellular location">
    <subcellularLocation>
        <location evidence="1 6">Cell membrane</location>
        <topology evidence="1 6">Multi-pass membrane protein</topology>
    </subcellularLocation>
</comment>
<evidence type="ECO:0000313" key="10">
    <source>
        <dbReference type="Proteomes" id="UP000708298"/>
    </source>
</evidence>
<dbReference type="EMBL" id="JAESVB010000025">
    <property type="protein sequence ID" value="MCB8878162.1"/>
    <property type="molecule type" value="Genomic_DNA"/>
</dbReference>
<evidence type="ECO:0000256" key="4">
    <source>
        <dbReference type="ARBA" id="ARBA00022989"/>
    </source>
</evidence>
<dbReference type="SUPFAM" id="SSF103481">
    <property type="entry name" value="Multidrug resistance efflux transporter EmrE"/>
    <property type="match status" value="1"/>
</dbReference>
<sequence>MTLNTLFLILLSVCLSAFAQVSFKFGVGSATVSASGKAGLLTSLSQALFTPGVIGGLALYGIGTIIWLGVLRRIDVSQAYPFIGLGIALTTFLGYALFGETLGMQRILGMLLVIGGIVVVAWA</sequence>
<dbReference type="AlphaFoldDB" id="A0A964E1F2"/>
<accession>A0A964E1F2</accession>
<keyword evidence="10" id="KW-1185">Reference proteome</keyword>
<dbReference type="InterPro" id="IPR000390">
    <property type="entry name" value="Small_drug/metabolite_transptr"/>
</dbReference>
<feature type="transmembrane region" description="Helical" evidence="7">
    <location>
        <begin position="43"/>
        <end position="68"/>
    </location>
</feature>
<dbReference type="Pfam" id="PF00893">
    <property type="entry name" value="Multi_Drug_Res"/>
    <property type="match status" value="1"/>
</dbReference>
<dbReference type="Proteomes" id="UP000708298">
    <property type="component" value="Unassembled WGS sequence"/>
</dbReference>
<evidence type="ECO:0000256" key="8">
    <source>
        <dbReference type="SAM" id="SignalP"/>
    </source>
</evidence>
<evidence type="ECO:0000256" key="6">
    <source>
        <dbReference type="RuleBase" id="RU003942"/>
    </source>
</evidence>
<reference evidence="9" key="1">
    <citation type="journal article" date="2021" name="Microorganisms">
        <title>Acidisoma silvae sp. nov. and Acidisomacellulosilytica sp. nov., Two Acidophilic Bacteria Isolated from Decaying Wood, Hydrolyzing Cellulose and Producing Poly-3-hydroxybutyrate.</title>
        <authorList>
            <person name="Mieszkin S."/>
            <person name="Pouder E."/>
            <person name="Uroz S."/>
            <person name="Simon-Colin C."/>
            <person name="Alain K."/>
        </authorList>
    </citation>
    <scope>NUCLEOTIDE SEQUENCE</scope>
    <source>
        <strain evidence="9">HW T2.11</strain>
    </source>
</reference>
<evidence type="ECO:0000256" key="5">
    <source>
        <dbReference type="ARBA" id="ARBA00023136"/>
    </source>
</evidence>
<proteinExistence type="inferred from homology"/>
<keyword evidence="4 7" id="KW-1133">Transmembrane helix</keyword>
<dbReference type="RefSeq" id="WP_227323808.1">
    <property type="nucleotide sequence ID" value="NZ_JAESVB010000025.1"/>
</dbReference>
<dbReference type="InterPro" id="IPR037185">
    <property type="entry name" value="EmrE-like"/>
</dbReference>
<dbReference type="Gene3D" id="1.10.3730.20">
    <property type="match status" value="1"/>
</dbReference>
<keyword evidence="8" id="KW-0732">Signal</keyword>
<evidence type="ECO:0000256" key="3">
    <source>
        <dbReference type="ARBA" id="ARBA00022692"/>
    </source>
</evidence>
<reference evidence="9" key="2">
    <citation type="submission" date="2021-01" db="EMBL/GenBank/DDBJ databases">
        <authorList>
            <person name="Mieszkin S."/>
            <person name="Pouder E."/>
            <person name="Alain K."/>
        </authorList>
    </citation>
    <scope>NUCLEOTIDE SEQUENCE</scope>
    <source>
        <strain evidence="9">HW T2.11</strain>
    </source>
</reference>
<dbReference type="PANTHER" id="PTHR30561:SF9">
    <property type="entry name" value="4-AMINO-4-DEOXY-L-ARABINOSE-PHOSPHOUNDECAPRENOL FLIPPASE SUBUNIT ARNF-RELATED"/>
    <property type="match status" value="1"/>
</dbReference>